<name>A0A0F9LRA7_9ZZZZ</name>
<reference evidence="1" key="1">
    <citation type="journal article" date="2015" name="Nature">
        <title>Complex archaea that bridge the gap between prokaryotes and eukaryotes.</title>
        <authorList>
            <person name="Spang A."/>
            <person name="Saw J.H."/>
            <person name="Jorgensen S.L."/>
            <person name="Zaremba-Niedzwiedzka K."/>
            <person name="Martijn J."/>
            <person name="Lind A.E."/>
            <person name="van Eijk R."/>
            <person name="Schleper C."/>
            <person name="Guy L."/>
            <person name="Ettema T.J."/>
        </authorList>
    </citation>
    <scope>NUCLEOTIDE SEQUENCE</scope>
</reference>
<gene>
    <name evidence="1" type="ORF">LCGC14_1246380</name>
</gene>
<organism evidence="1">
    <name type="scientific">marine sediment metagenome</name>
    <dbReference type="NCBI Taxonomy" id="412755"/>
    <lineage>
        <taxon>unclassified sequences</taxon>
        <taxon>metagenomes</taxon>
        <taxon>ecological metagenomes</taxon>
    </lineage>
</organism>
<dbReference type="AlphaFoldDB" id="A0A0F9LRA7"/>
<sequence>MPDNIALMPYGAIVLASATQTATGNSANIDARWTQLPDIRLILDCTAASGTSPTLDVALQITPDGGTTFFSVQRFAQVTAVATRQLEFSTTRHAGQAASEAAVADTGGALAVNGVLSKIVRFRWTITATTPSFTFVIYLVGRQAGSGSY</sequence>
<protein>
    <submittedName>
        <fullName evidence="1">Uncharacterized protein</fullName>
    </submittedName>
</protein>
<accession>A0A0F9LRA7</accession>
<proteinExistence type="predicted"/>
<comment type="caution">
    <text evidence="1">The sequence shown here is derived from an EMBL/GenBank/DDBJ whole genome shotgun (WGS) entry which is preliminary data.</text>
</comment>
<dbReference type="EMBL" id="LAZR01006783">
    <property type="protein sequence ID" value="KKM89666.1"/>
    <property type="molecule type" value="Genomic_DNA"/>
</dbReference>
<evidence type="ECO:0000313" key="1">
    <source>
        <dbReference type="EMBL" id="KKM89666.1"/>
    </source>
</evidence>